<dbReference type="EMBL" id="RQYT01000023">
    <property type="protein sequence ID" value="RRD49095.1"/>
    <property type="molecule type" value="Genomic_DNA"/>
</dbReference>
<dbReference type="InterPro" id="IPR006283">
    <property type="entry name" value="ThiL-like"/>
</dbReference>
<dbReference type="GO" id="GO:0000287">
    <property type="term" value="F:magnesium ion binding"/>
    <property type="evidence" value="ECO:0007669"/>
    <property type="project" value="UniProtKB-UniRule"/>
</dbReference>
<feature type="binding site" evidence="1">
    <location>
        <position position="43"/>
    </location>
    <ligand>
        <name>Mg(2+)</name>
        <dbReference type="ChEBI" id="CHEBI:18420"/>
        <label>1</label>
    </ligand>
</feature>
<name>A0A3P1WS21_9ACTN</name>
<organism evidence="3 4">
    <name type="scientific">Arachnia propionica</name>
    <dbReference type="NCBI Taxonomy" id="1750"/>
    <lineage>
        <taxon>Bacteria</taxon>
        <taxon>Bacillati</taxon>
        <taxon>Actinomycetota</taxon>
        <taxon>Actinomycetes</taxon>
        <taxon>Propionibacteriales</taxon>
        <taxon>Propionibacteriaceae</taxon>
        <taxon>Arachnia</taxon>
    </lineage>
</organism>
<feature type="binding site" evidence="1">
    <location>
        <position position="72"/>
    </location>
    <ligand>
        <name>Mg(2+)</name>
        <dbReference type="ChEBI" id="CHEBI:18420"/>
        <label>3</label>
    </ligand>
</feature>
<keyword evidence="1" id="KW-0479">Metal-binding</keyword>
<dbReference type="SUPFAM" id="SSF56042">
    <property type="entry name" value="PurM C-terminal domain-like"/>
    <property type="match status" value="1"/>
</dbReference>
<dbReference type="Proteomes" id="UP000280935">
    <property type="component" value="Unassembled WGS sequence"/>
</dbReference>
<feature type="binding site" evidence="1">
    <location>
        <position position="303"/>
    </location>
    <ligand>
        <name>substrate</name>
    </ligand>
</feature>
<keyword evidence="1" id="KW-0067">ATP-binding</keyword>
<protein>
    <recommendedName>
        <fullName evidence="1">Thiamine-monophosphate kinase</fullName>
        <shortName evidence="1">TMP kinase</shortName>
        <shortName evidence="1">Thiamine-phosphate kinase</shortName>
        <ecNumber evidence="1">2.7.4.16</ecNumber>
    </recommendedName>
</protein>
<feature type="binding site" evidence="1">
    <location>
        <position position="209"/>
    </location>
    <ligand>
        <name>ATP</name>
        <dbReference type="ChEBI" id="CHEBI:30616"/>
    </ligand>
</feature>
<dbReference type="Pfam" id="PF00586">
    <property type="entry name" value="AIRS"/>
    <property type="match status" value="1"/>
</dbReference>
<dbReference type="UniPathway" id="UPA00060">
    <property type="reaction ID" value="UER00142"/>
</dbReference>
<comment type="caution">
    <text evidence="3">The sequence shown here is derived from an EMBL/GenBank/DDBJ whole genome shotgun (WGS) entry which is preliminary data.</text>
</comment>
<feature type="binding site" evidence="1">
    <location>
        <position position="43"/>
    </location>
    <ligand>
        <name>Mg(2+)</name>
        <dbReference type="ChEBI" id="CHEBI:18420"/>
        <label>2</label>
    </ligand>
</feature>
<dbReference type="GO" id="GO:0009030">
    <property type="term" value="F:thiamine-phosphate kinase activity"/>
    <property type="evidence" value="ECO:0007669"/>
    <property type="project" value="UniProtKB-UniRule"/>
</dbReference>
<evidence type="ECO:0000256" key="1">
    <source>
        <dbReference type="HAMAP-Rule" id="MF_02128"/>
    </source>
</evidence>
<dbReference type="HAMAP" id="MF_02128">
    <property type="entry name" value="TMP_kinase"/>
    <property type="match status" value="1"/>
</dbReference>
<dbReference type="Gene3D" id="3.30.1330.10">
    <property type="entry name" value="PurM-like, N-terminal domain"/>
    <property type="match status" value="1"/>
</dbReference>
<keyword evidence="1" id="KW-0784">Thiamine biosynthesis</keyword>
<dbReference type="Gene3D" id="3.90.650.10">
    <property type="entry name" value="PurM-like C-terminal domain"/>
    <property type="match status" value="1"/>
</dbReference>
<dbReference type="RefSeq" id="WP_125228314.1">
    <property type="nucleotide sequence ID" value="NZ_RQYT01000023.1"/>
</dbReference>
<dbReference type="InterPro" id="IPR036676">
    <property type="entry name" value="PurM-like_C_sf"/>
</dbReference>
<dbReference type="NCBIfam" id="NF004351">
    <property type="entry name" value="PRK05731.1-4"/>
    <property type="match status" value="1"/>
</dbReference>
<feature type="binding site" evidence="1">
    <location>
        <begin position="119"/>
        <end position="120"/>
    </location>
    <ligand>
        <name>ATP</name>
        <dbReference type="ChEBI" id="CHEBI:30616"/>
    </ligand>
</feature>
<dbReference type="InterPro" id="IPR036921">
    <property type="entry name" value="PurM-like_N_sf"/>
</dbReference>
<keyword evidence="1" id="KW-0547">Nucleotide-binding</keyword>
<feature type="binding site" evidence="1">
    <location>
        <position position="50"/>
    </location>
    <ligand>
        <name>substrate</name>
    </ligand>
</feature>
<keyword evidence="1 3" id="KW-0418">Kinase</keyword>
<feature type="binding site" evidence="1">
    <location>
        <position position="72"/>
    </location>
    <ligand>
        <name>Mg(2+)</name>
        <dbReference type="ChEBI" id="CHEBI:18420"/>
        <label>2</label>
    </ligand>
</feature>
<evidence type="ECO:0000313" key="3">
    <source>
        <dbReference type="EMBL" id="RRD49095.1"/>
    </source>
</evidence>
<dbReference type="PANTHER" id="PTHR30270:SF0">
    <property type="entry name" value="THIAMINE-MONOPHOSPHATE KINASE"/>
    <property type="match status" value="1"/>
</dbReference>
<comment type="similarity">
    <text evidence="1">Belongs to the thiamine-monophosphate kinase family.</text>
</comment>
<keyword evidence="1 3" id="KW-0808">Transferase</keyword>
<comment type="catalytic activity">
    <reaction evidence="1">
        <text>thiamine phosphate + ATP = thiamine diphosphate + ADP</text>
        <dbReference type="Rhea" id="RHEA:15913"/>
        <dbReference type="ChEBI" id="CHEBI:30616"/>
        <dbReference type="ChEBI" id="CHEBI:37575"/>
        <dbReference type="ChEBI" id="CHEBI:58937"/>
        <dbReference type="ChEBI" id="CHEBI:456216"/>
        <dbReference type="EC" id="2.7.4.16"/>
    </reaction>
</comment>
<proteinExistence type="inferred from homology"/>
<dbReference type="EC" id="2.7.4.16" evidence="1"/>
<evidence type="ECO:0000313" key="4">
    <source>
        <dbReference type="Proteomes" id="UP000280935"/>
    </source>
</evidence>
<feature type="binding site" evidence="1">
    <location>
        <position position="42"/>
    </location>
    <ligand>
        <name>Mg(2+)</name>
        <dbReference type="ChEBI" id="CHEBI:18420"/>
        <label>1</label>
    </ligand>
</feature>
<sequence length="312" mass="31844">MAGEFELIARITADLDAGPDVLLGPGDDAAVLRPDGDIVVTTDVLIENVHFKRSWSNARQIGRKAVAVNVSDVESMGASPGSIVVGLAVPRELDQTWVEEFQQGVVEECGRAGVSLVGGDLSSSAHIAIAVTALGNLQGRSPVTRGGARVGDQVAVRGRLGWASGGLLVLQRGFGSPKELVAEQQCPSVPYGAGRVAAAVGATAMIDVSDGLLQDLGHIAERSGVGIDVDPSLLEVPDGLARLAAATGKNPMIFMLAGGEDHALAATFPPDADLPDGWVRVGAVVAGDAVTVAGEPWETSAGWDHFGALPGG</sequence>
<dbReference type="PIRSF" id="PIRSF005303">
    <property type="entry name" value="Thiam_monoph_kin"/>
    <property type="match status" value="1"/>
</dbReference>
<dbReference type="InterPro" id="IPR016188">
    <property type="entry name" value="PurM-like_N"/>
</dbReference>
<dbReference type="GO" id="GO:0009229">
    <property type="term" value="P:thiamine diphosphate biosynthetic process"/>
    <property type="evidence" value="ECO:0007669"/>
    <property type="project" value="UniProtKB-UniRule"/>
</dbReference>
<feature type="binding site" evidence="1">
    <location>
        <position position="145"/>
    </location>
    <ligand>
        <name>ATP</name>
        <dbReference type="ChEBI" id="CHEBI:30616"/>
    </ligand>
</feature>
<dbReference type="GO" id="GO:0009228">
    <property type="term" value="P:thiamine biosynthetic process"/>
    <property type="evidence" value="ECO:0007669"/>
    <property type="project" value="UniProtKB-KW"/>
</dbReference>
<dbReference type="GO" id="GO:0005524">
    <property type="term" value="F:ATP binding"/>
    <property type="evidence" value="ECO:0007669"/>
    <property type="project" value="UniProtKB-UniRule"/>
</dbReference>
<accession>A0A3P1WS21</accession>
<feature type="binding site" evidence="1">
    <location>
        <position position="210"/>
    </location>
    <ligand>
        <name>Mg(2+)</name>
        <dbReference type="ChEBI" id="CHEBI:18420"/>
        <label>5</label>
    </ligand>
</feature>
<reference evidence="3 4" key="1">
    <citation type="submission" date="2018-11" db="EMBL/GenBank/DDBJ databases">
        <title>Genomes From Bacteria Associated with the Canine Oral Cavity: a Test Case for Automated Genome-Based Taxonomic Assignment.</title>
        <authorList>
            <person name="Coil D.A."/>
            <person name="Jospin G."/>
            <person name="Darling A.E."/>
            <person name="Wallis C."/>
            <person name="Davis I.J."/>
            <person name="Harris S."/>
            <person name="Eisen J.A."/>
            <person name="Holcombe L.J."/>
            <person name="O'Flynn C."/>
        </authorList>
    </citation>
    <scope>NUCLEOTIDE SEQUENCE [LARGE SCALE GENOMIC DNA]</scope>
    <source>
        <strain evidence="3 4">OH2822_COT-296</strain>
    </source>
</reference>
<gene>
    <name evidence="1" type="primary">thiL</name>
    <name evidence="3" type="ORF">EII35_09940</name>
</gene>
<feature type="binding site" evidence="1">
    <location>
        <position position="120"/>
    </location>
    <ligand>
        <name>Mg(2+)</name>
        <dbReference type="ChEBI" id="CHEBI:18420"/>
        <label>1</label>
    </ligand>
</feature>
<feature type="binding site" evidence="1">
    <location>
        <position position="28"/>
    </location>
    <ligand>
        <name>Mg(2+)</name>
        <dbReference type="ChEBI" id="CHEBI:18420"/>
        <label>4</label>
    </ligand>
</feature>
<feature type="binding site" evidence="1">
    <location>
        <position position="72"/>
    </location>
    <ligand>
        <name>Mg(2+)</name>
        <dbReference type="ChEBI" id="CHEBI:18420"/>
        <label>4</label>
    </ligand>
</feature>
<dbReference type="AlphaFoldDB" id="A0A3P1WS21"/>
<comment type="function">
    <text evidence="1">Catalyzes the ATP-dependent phosphorylation of thiamine-monophosphate (TMP) to form thiamine-pyrophosphate (TPP), the active form of vitamin B1.</text>
</comment>
<feature type="domain" description="PurM-like N-terminal" evidence="2">
    <location>
        <begin position="26"/>
        <end position="135"/>
    </location>
</feature>
<comment type="miscellaneous">
    <text evidence="1">Reaction mechanism of ThiL seems to utilize a direct, inline transfer of the gamma-phosphate of ATP to TMP rather than a phosphorylated enzyme intermediate.</text>
</comment>
<feature type="binding site" evidence="1">
    <location>
        <position position="260"/>
    </location>
    <ligand>
        <name>substrate</name>
    </ligand>
</feature>
<comment type="pathway">
    <text evidence="1">Cofactor biosynthesis; thiamine diphosphate biosynthesis; thiamine diphosphate from thiamine phosphate: step 1/1.</text>
</comment>
<feature type="binding site" evidence="1">
    <location>
        <position position="28"/>
    </location>
    <ligand>
        <name>Mg(2+)</name>
        <dbReference type="ChEBI" id="CHEBI:18420"/>
        <label>3</label>
    </ligand>
</feature>
<dbReference type="PANTHER" id="PTHR30270">
    <property type="entry name" value="THIAMINE-MONOPHOSPHATE KINASE"/>
    <property type="match status" value="1"/>
</dbReference>
<dbReference type="SUPFAM" id="SSF55326">
    <property type="entry name" value="PurM N-terminal domain-like"/>
    <property type="match status" value="1"/>
</dbReference>
<feature type="binding site" evidence="1">
    <location>
        <position position="41"/>
    </location>
    <ligand>
        <name>Mg(2+)</name>
        <dbReference type="ChEBI" id="CHEBI:18420"/>
        <label>4</label>
    </ligand>
</feature>
<dbReference type="OrthoDB" id="9802811at2"/>
<feature type="binding site" evidence="1">
    <location>
        <position position="207"/>
    </location>
    <ligand>
        <name>Mg(2+)</name>
        <dbReference type="ChEBI" id="CHEBI:18420"/>
        <label>3</label>
    </ligand>
</feature>
<evidence type="ECO:0000259" key="2">
    <source>
        <dbReference type="Pfam" id="PF00586"/>
    </source>
</evidence>
<dbReference type="CDD" id="cd02194">
    <property type="entry name" value="ThiL"/>
    <property type="match status" value="1"/>
</dbReference>
<comment type="caution">
    <text evidence="1">Lacks conserved residue(s) required for the propagation of feature annotation.</text>
</comment>
<keyword evidence="1" id="KW-0460">Magnesium</keyword>
<dbReference type="NCBIfam" id="TIGR01379">
    <property type="entry name" value="thiL"/>
    <property type="match status" value="1"/>
</dbReference>